<dbReference type="Pfam" id="PF06722">
    <property type="entry name" value="EryCIII-like_C"/>
    <property type="match status" value="1"/>
</dbReference>
<proteinExistence type="predicted"/>
<dbReference type="Proteomes" id="UP000652074">
    <property type="component" value="Unassembled WGS sequence"/>
</dbReference>
<reference evidence="3 4" key="1">
    <citation type="submission" date="2019-12" db="EMBL/GenBank/DDBJ databases">
        <title>Comparative genomics gives insights into the taxonomy of the Azoarcus-Aromatoleum group and reveals separate origins of nif in the plant-associated Azoarcus and non-plant-associated Aromatoleum sub-groups.</title>
        <authorList>
            <person name="Lafos M."/>
            <person name="Maluk M."/>
            <person name="Batista M."/>
            <person name="Junghare M."/>
            <person name="Carmona M."/>
            <person name="Faoro H."/>
            <person name="Cruz L.M."/>
            <person name="Battistoni F."/>
            <person name="De Souza E."/>
            <person name="Pedrosa F."/>
            <person name="Chen W.-M."/>
            <person name="Poole P.S."/>
            <person name="Dixon R.A."/>
            <person name="James E.K."/>
        </authorList>
    </citation>
    <scope>NUCLEOTIDE SEQUENCE [LARGE SCALE GENOMIC DNA]</scope>
    <source>
        <strain evidence="3 4">ToN1</strain>
    </source>
</reference>
<comment type="caution">
    <text evidence="3">The sequence shown here is derived from an EMBL/GenBank/DDBJ whole genome shotgun (WGS) entry which is preliminary data.</text>
</comment>
<dbReference type="EMBL" id="WTVR01000051">
    <property type="protein sequence ID" value="NMF90776.1"/>
    <property type="molecule type" value="Genomic_DNA"/>
</dbReference>
<dbReference type="Gene3D" id="3.40.50.2000">
    <property type="entry name" value="Glycogen Phosphorylase B"/>
    <property type="match status" value="2"/>
</dbReference>
<dbReference type="SUPFAM" id="SSF53756">
    <property type="entry name" value="UDP-Glycosyltransferase/glycogen phosphorylase"/>
    <property type="match status" value="1"/>
</dbReference>
<keyword evidence="4" id="KW-1185">Reference proteome</keyword>
<evidence type="ECO:0000256" key="1">
    <source>
        <dbReference type="SAM" id="MobiDB-lite"/>
    </source>
</evidence>
<evidence type="ECO:0000259" key="2">
    <source>
        <dbReference type="Pfam" id="PF06722"/>
    </source>
</evidence>
<dbReference type="GO" id="GO:0016740">
    <property type="term" value="F:transferase activity"/>
    <property type="evidence" value="ECO:0007669"/>
    <property type="project" value="UniProtKB-KW"/>
</dbReference>
<dbReference type="PANTHER" id="PTHR21015:SF22">
    <property type="entry name" value="GLYCOSYLTRANSFERASE"/>
    <property type="match status" value="1"/>
</dbReference>
<feature type="region of interest" description="Disordered" evidence="1">
    <location>
        <begin position="385"/>
        <end position="407"/>
    </location>
</feature>
<name>A0ABX1MWS9_9RHOO</name>
<dbReference type="PANTHER" id="PTHR21015">
    <property type="entry name" value="UDP-N-ACETYLGLUCOSAMINE--N-ACETYLMURAMYL-(PENTAPEPTIDE) PYROPHOSPHORYL-UNDECAPRENOL N-ACETYLGLUCOSAMINE TRANSFERASE 1"/>
    <property type="match status" value="1"/>
</dbReference>
<evidence type="ECO:0000313" key="3">
    <source>
        <dbReference type="EMBL" id="NMF90776.1"/>
    </source>
</evidence>
<organism evidence="3 4">
    <name type="scientific">Aromatoleum petrolei</name>
    <dbReference type="NCBI Taxonomy" id="76116"/>
    <lineage>
        <taxon>Bacteria</taxon>
        <taxon>Pseudomonadati</taxon>
        <taxon>Pseudomonadota</taxon>
        <taxon>Betaproteobacteria</taxon>
        <taxon>Rhodocyclales</taxon>
        <taxon>Rhodocyclaceae</taxon>
        <taxon>Aromatoleum</taxon>
    </lineage>
</organism>
<accession>A0ABX1MWS9</accession>
<protein>
    <submittedName>
        <fullName evidence="3">Glycosyl transferase UDP-glucuronosyltransferase</fullName>
    </submittedName>
</protein>
<sequence length="407" mass="44439">MRKLKVLFFAEGATLAHVARPFVLARSLDPERFEVVFARPDTFDWLTRNTPFPTRPLACQAASVFARRLEHGLPLYDLPTLRRYVADDLALIDTEQPDVIMGDFRLSLSVSARLRSIPYATICDAYWSPERPLHPPLPVLAFTRFTPIPIAEGIFRLFSPLALRLHARPIEHLRAEHGLPSLAHDLRRCYTDADLRLFANFPELFPEIGTGPHAAFIGPIAWSPQVPDDAPPRLDGTSPLIYVTMGSSGDPHVLQALLPVLEATGNSVLIASAGKPLSIQPTADRIRVFDYLPGDRVCQHARLVICNGGSPTTNQALAAGVPVLGIARNMDQFLNMQAITAFGAGLLVRSDRATTAALDKAVTRLLGDANFATCAQRLRDAAARNTPGSDLGSHLESLIAEKTRSTA</sequence>
<keyword evidence="3" id="KW-0808">Transferase</keyword>
<evidence type="ECO:0000313" key="4">
    <source>
        <dbReference type="Proteomes" id="UP000652074"/>
    </source>
</evidence>
<dbReference type="InterPro" id="IPR010610">
    <property type="entry name" value="EryCIII-like_C"/>
</dbReference>
<dbReference type="RefSeq" id="WP_169208109.1">
    <property type="nucleotide sequence ID" value="NZ_CP059560.1"/>
</dbReference>
<feature type="domain" description="Erythromycin biosynthesis protein CIII-like C-terminal" evidence="2">
    <location>
        <begin position="278"/>
        <end position="387"/>
    </location>
</feature>
<gene>
    <name evidence="3" type="ORF">GPA26_20115</name>
</gene>